<sequence>MTWSKLNSRLILPDEFQRKAIETPDINTYIHQRITIAFQRGRIPWKVAVSHDPNCGLPCNVRTGGRYRGVNTLLLCDTYETLGYRSKWWGTAEEWRAVLADIEDDQEPTVIARYRENAGLQVEPCLVFNAAQVCGADEYQAMPDTALVANDEADFGLMGMLIEHHSPDIRFDVGDERFPPDWNGYITPEPFHDHPNHRSGDYILMQSEGYFMSRADHFSVMLHELMHWSEVRTKWMHCMPVREFVAEAGMHILGLELGVPHCFDEYNHRTWLRHWNHIFLKDGSFYLWAMAQVDRACDFLLHPILQRAECVYHDRCHIIPPVHFISGPDHMSFDAAW</sequence>
<evidence type="ECO:0000259" key="1">
    <source>
        <dbReference type="Pfam" id="PF08401"/>
    </source>
</evidence>
<dbReference type="GO" id="GO:0003697">
    <property type="term" value="F:single-stranded DNA binding"/>
    <property type="evidence" value="ECO:0007669"/>
    <property type="project" value="InterPro"/>
</dbReference>
<comment type="caution">
    <text evidence="2">The sequence shown here is derived from an EMBL/GenBank/DDBJ whole genome shotgun (WGS) entry which is preliminary data.</text>
</comment>
<gene>
    <name evidence="2" type="ORF">C5Y98_21430</name>
</gene>
<dbReference type="Proteomes" id="UP000239388">
    <property type="component" value="Unassembled WGS sequence"/>
</dbReference>
<dbReference type="AlphaFoldDB" id="A0A2S8FD77"/>
<dbReference type="EMBL" id="PUIB01000021">
    <property type="protein sequence ID" value="PQO30115.1"/>
    <property type="molecule type" value="Genomic_DNA"/>
</dbReference>
<name>A0A2S8FD77_9BACT</name>
<evidence type="ECO:0000313" key="3">
    <source>
        <dbReference type="Proteomes" id="UP000239388"/>
    </source>
</evidence>
<proteinExistence type="predicted"/>
<accession>A0A2S8FD77</accession>
<dbReference type="InterPro" id="IPR013610">
    <property type="entry name" value="ArdC_N"/>
</dbReference>
<reference evidence="2 3" key="1">
    <citation type="submission" date="2018-02" db="EMBL/GenBank/DDBJ databases">
        <title>Comparative genomes isolates from brazilian mangrove.</title>
        <authorList>
            <person name="Araujo J.E."/>
            <person name="Taketani R.G."/>
            <person name="Silva M.C.P."/>
            <person name="Loureco M.V."/>
            <person name="Andreote F.D."/>
        </authorList>
    </citation>
    <scope>NUCLEOTIDE SEQUENCE [LARGE SCALE GENOMIC DNA]</scope>
    <source>
        <strain evidence="2 3">NAP PRIS-MGV</strain>
    </source>
</reference>
<feature type="domain" description="N-terminal" evidence="1">
    <location>
        <begin position="25"/>
        <end position="114"/>
    </location>
</feature>
<dbReference type="Pfam" id="PF08401">
    <property type="entry name" value="ArdcN"/>
    <property type="match status" value="1"/>
</dbReference>
<evidence type="ECO:0000313" key="2">
    <source>
        <dbReference type="EMBL" id="PQO30115.1"/>
    </source>
</evidence>
<organism evidence="2 3">
    <name type="scientific">Blastopirellula marina</name>
    <dbReference type="NCBI Taxonomy" id="124"/>
    <lineage>
        <taxon>Bacteria</taxon>
        <taxon>Pseudomonadati</taxon>
        <taxon>Planctomycetota</taxon>
        <taxon>Planctomycetia</taxon>
        <taxon>Pirellulales</taxon>
        <taxon>Pirellulaceae</taxon>
        <taxon>Blastopirellula</taxon>
    </lineage>
</organism>
<protein>
    <recommendedName>
        <fullName evidence="1">N-terminal domain-containing protein</fullName>
    </recommendedName>
</protein>